<dbReference type="GO" id="GO:0005524">
    <property type="term" value="F:ATP binding"/>
    <property type="evidence" value="ECO:0007669"/>
    <property type="project" value="UniProtKB-KW"/>
</dbReference>
<comment type="caution">
    <text evidence="6">The sequence shown here is derived from an EMBL/GenBank/DDBJ whole genome shotgun (WGS) entry which is preliminary data.</text>
</comment>
<comment type="similarity">
    <text evidence="1">Belongs to the heat shock protein 70 family.</text>
</comment>
<organism evidence="6">
    <name type="scientific">Tanacetum cinerariifolium</name>
    <name type="common">Dalmatian daisy</name>
    <name type="synonym">Chrysanthemum cinerariifolium</name>
    <dbReference type="NCBI Taxonomy" id="118510"/>
    <lineage>
        <taxon>Eukaryota</taxon>
        <taxon>Viridiplantae</taxon>
        <taxon>Streptophyta</taxon>
        <taxon>Embryophyta</taxon>
        <taxon>Tracheophyta</taxon>
        <taxon>Spermatophyta</taxon>
        <taxon>Magnoliopsida</taxon>
        <taxon>eudicotyledons</taxon>
        <taxon>Gunneridae</taxon>
        <taxon>Pentapetalae</taxon>
        <taxon>asterids</taxon>
        <taxon>campanulids</taxon>
        <taxon>Asterales</taxon>
        <taxon>Asteraceae</taxon>
        <taxon>Asteroideae</taxon>
        <taxon>Anthemideae</taxon>
        <taxon>Anthemidinae</taxon>
        <taxon>Tanacetum</taxon>
    </lineage>
</organism>
<dbReference type="Pfam" id="PF00078">
    <property type="entry name" value="RVT_1"/>
    <property type="match status" value="1"/>
</dbReference>
<dbReference type="InterPro" id="IPR000477">
    <property type="entry name" value="RT_dom"/>
</dbReference>
<dbReference type="InterPro" id="IPR012337">
    <property type="entry name" value="RNaseH-like_sf"/>
</dbReference>
<dbReference type="InterPro" id="IPR043128">
    <property type="entry name" value="Rev_trsase/Diguanyl_cyclase"/>
</dbReference>
<dbReference type="InterPro" id="IPR043502">
    <property type="entry name" value="DNA/RNA_pol_sf"/>
</dbReference>
<dbReference type="Gene3D" id="3.30.70.270">
    <property type="match status" value="1"/>
</dbReference>
<accession>A0A6L2NH14</accession>
<dbReference type="InterPro" id="IPR056924">
    <property type="entry name" value="SH3_Tf2-1"/>
</dbReference>
<name>A0A6L2NH14_TANCI</name>
<dbReference type="InterPro" id="IPR013126">
    <property type="entry name" value="Hsp_70_fam"/>
</dbReference>
<dbReference type="GO" id="GO:0003676">
    <property type="term" value="F:nucleic acid binding"/>
    <property type="evidence" value="ECO:0007669"/>
    <property type="project" value="InterPro"/>
</dbReference>
<dbReference type="InterPro" id="IPR043129">
    <property type="entry name" value="ATPase_NBD"/>
</dbReference>
<dbReference type="SUPFAM" id="SSF53098">
    <property type="entry name" value="Ribonuclease H-like"/>
    <property type="match status" value="1"/>
</dbReference>
<dbReference type="Pfam" id="PF00012">
    <property type="entry name" value="HSP70"/>
    <property type="match status" value="1"/>
</dbReference>
<dbReference type="Gene3D" id="3.30.420.40">
    <property type="match status" value="1"/>
</dbReference>
<dbReference type="SUPFAM" id="SSF53067">
    <property type="entry name" value="Actin-like ATPase domain"/>
    <property type="match status" value="1"/>
</dbReference>
<dbReference type="FunFam" id="3.30.420.40:FF:000028">
    <property type="entry name" value="heat shock 70 kDa protein-like"/>
    <property type="match status" value="1"/>
</dbReference>
<gene>
    <name evidence="6" type="ORF">Tci_057506</name>
</gene>
<dbReference type="SUPFAM" id="SSF56672">
    <property type="entry name" value="DNA/RNA polymerases"/>
    <property type="match status" value="1"/>
</dbReference>
<proteinExistence type="inferred from homology"/>
<dbReference type="AlphaFoldDB" id="A0A6L2NH14"/>
<dbReference type="EMBL" id="BKCJ010009127">
    <property type="protein sequence ID" value="GEU85528.1"/>
    <property type="molecule type" value="Genomic_DNA"/>
</dbReference>
<dbReference type="InterPro" id="IPR036397">
    <property type="entry name" value="RNaseH_sf"/>
</dbReference>
<dbReference type="GO" id="GO:0140662">
    <property type="term" value="F:ATP-dependent protein folding chaperone"/>
    <property type="evidence" value="ECO:0007669"/>
    <property type="project" value="InterPro"/>
</dbReference>
<dbReference type="PANTHER" id="PTHR46148">
    <property type="entry name" value="CHROMO DOMAIN-CONTAINING PROTEIN"/>
    <property type="match status" value="1"/>
</dbReference>
<evidence type="ECO:0000256" key="3">
    <source>
        <dbReference type="ARBA" id="ARBA00022840"/>
    </source>
</evidence>
<evidence type="ECO:0008006" key="7">
    <source>
        <dbReference type="Google" id="ProtNLM"/>
    </source>
</evidence>
<evidence type="ECO:0000259" key="4">
    <source>
        <dbReference type="Pfam" id="PF00078"/>
    </source>
</evidence>
<evidence type="ECO:0000256" key="2">
    <source>
        <dbReference type="ARBA" id="ARBA00022741"/>
    </source>
</evidence>
<dbReference type="Pfam" id="PF24626">
    <property type="entry name" value="SH3_Tf2-1"/>
    <property type="match status" value="1"/>
</dbReference>
<dbReference type="PANTHER" id="PTHR46148:SF59">
    <property type="entry name" value="NUCLEOTIDYLTRANSFERASE, RIBONUCLEASE H"/>
    <property type="match status" value="1"/>
</dbReference>
<feature type="domain" description="Tf2-1-like SH3-like" evidence="5">
    <location>
        <begin position="758"/>
        <end position="821"/>
    </location>
</feature>
<protein>
    <recommendedName>
        <fullName evidence="7">Reverse transcriptase domain-containing protein</fullName>
    </recommendedName>
</protein>
<keyword evidence="3" id="KW-0067">ATP-binding</keyword>
<evidence type="ECO:0000313" key="6">
    <source>
        <dbReference type="EMBL" id="GEU85528.1"/>
    </source>
</evidence>
<feature type="domain" description="Reverse transcriptase" evidence="4">
    <location>
        <begin position="516"/>
        <end position="570"/>
    </location>
</feature>
<evidence type="ECO:0000256" key="1">
    <source>
        <dbReference type="ARBA" id="ARBA00007381"/>
    </source>
</evidence>
<dbReference type="Gene3D" id="3.10.10.10">
    <property type="entry name" value="HIV Type 1 Reverse Transcriptase, subunit A, domain 1"/>
    <property type="match status" value="1"/>
</dbReference>
<reference evidence="6" key="1">
    <citation type="journal article" date="2019" name="Sci. Rep.">
        <title>Draft genome of Tanacetum cinerariifolium, the natural source of mosquito coil.</title>
        <authorList>
            <person name="Yamashiro T."/>
            <person name="Shiraishi A."/>
            <person name="Satake H."/>
            <person name="Nakayama K."/>
        </authorList>
    </citation>
    <scope>NUCLEOTIDE SEQUENCE</scope>
</reference>
<sequence>MKSWSFKFIKGDLENPSVVVNLKGAEKIFPPKELSSMVLKKIKEGAKEFIGREVTNDVIAVLAYFNNQQREASKEARTIAGLNVLRLLNKPTASVIVYGVDIMAENNRIRMMKKGARQISPNLQTPSRGDGLYILTCSLKVMEQELVGCLLIATIRFGKFQAVKSVPLLSGDVFTVYEDPANTALSSQCHYQQQKTMPMKQENNLSHELSRLRFVIAAFLHYFHLGISILNHKMVESDVDGYMARFHELARLVPHMVTPESQRVNRYIWGLAPEIKPHVTSFEPATIQGVVSMANRLTTDGIKDGVFKKKENAGNKKRARSRTTSVCWSTSEVCKMQLPSFWMNRATTSGGNCPNPMLVIKGNTNQGNSRNRAQGRAFGLGVAEAPQDPNIVTVQIPLSNGDVLEVHGERPEGNLKQLKTMKVNELKLKDIPAVREFPGVFLKDLSGLPPSRDMEFYINLIPGVVPVAKSPYRLAPTEMQELSNQLRELQEKGFIRSSSSLWGAPVLFVKKGWFIPPYLDKFVIVFIDDILIYSKSKEEHEVQLKIILELLEKEKLFGKFPKCEFWLQQDTGSSERSFQRRQHSGRMLKGLDKQLEIKEDGGLYLAERIWMYYDLRGLYWCLGMKKDIAIYVSKCLTCSKVKEKHQKPSGLLQQPENPEWKWENITMDFIIKLPRTSSGHDSIWVIVDRLTKLAHFLATREDYKIERLARLYINEIVARHSVPLSIISDRNGKIEDCTRSLKELCRPTMKPLEFSVSDKVLLKVSPRKGVVRFGKRSKISSRYVGSYEIVERVGPVAYRLRLPQELVGVHDTFHVSKLKKCLADANLYVPLEEVKIDYKLRFVDEPMEIMDREVKKLKKRQISIVKVCWNSR</sequence>
<dbReference type="Gene3D" id="3.30.420.10">
    <property type="entry name" value="Ribonuclease H-like superfamily/Ribonuclease H"/>
    <property type="match status" value="1"/>
</dbReference>
<keyword evidence="2" id="KW-0547">Nucleotide-binding</keyword>
<evidence type="ECO:0000259" key="5">
    <source>
        <dbReference type="Pfam" id="PF24626"/>
    </source>
</evidence>